<accession>A0ABQ1LGS9</accession>
<gene>
    <name evidence="1" type="ORF">GCM10011572_51830</name>
</gene>
<reference evidence="2" key="1">
    <citation type="journal article" date="2019" name="Int. J. Syst. Evol. Microbiol.">
        <title>The Global Catalogue of Microorganisms (GCM) 10K type strain sequencing project: providing services to taxonomists for standard genome sequencing and annotation.</title>
        <authorList>
            <consortium name="The Broad Institute Genomics Platform"/>
            <consortium name="The Broad Institute Genome Sequencing Center for Infectious Disease"/>
            <person name="Wu L."/>
            <person name="Ma J."/>
        </authorList>
    </citation>
    <scope>NUCLEOTIDE SEQUENCE [LARGE SCALE GENOMIC DNA]</scope>
    <source>
        <strain evidence="2">CGMCC 1.15931</strain>
    </source>
</reference>
<evidence type="ECO:0000313" key="2">
    <source>
        <dbReference type="Proteomes" id="UP000622638"/>
    </source>
</evidence>
<evidence type="ECO:0000313" key="1">
    <source>
        <dbReference type="EMBL" id="GGC23950.1"/>
    </source>
</evidence>
<proteinExistence type="predicted"/>
<organism evidence="1 2">
    <name type="scientific">Pseudoduganella buxea</name>
    <dbReference type="NCBI Taxonomy" id="1949069"/>
    <lineage>
        <taxon>Bacteria</taxon>
        <taxon>Pseudomonadati</taxon>
        <taxon>Pseudomonadota</taxon>
        <taxon>Betaproteobacteria</taxon>
        <taxon>Burkholderiales</taxon>
        <taxon>Oxalobacteraceae</taxon>
        <taxon>Telluria group</taxon>
        <taxon>Pseudoduganella</taxon>
    </lineage>
</organism>
<comment type="caution">
    <text evidence="1">The sequence shown here is derived from an EMBL/GenBank/DDBJ whole genome shotgun (WGS) entry which is preliminary data.</text>
</comment>
<keyword evidence="2" id="KW-1185">Reference proteome</keyword>
<dbReference type="EMBL" id="BMKG01000038">
    <property type="protein sequence ID" value="GGC23950.1"/>
    <property type="molecule type" value="Genomic_DNA"/>
</dbReference>
<dbReference type="Proteomes" id="UP000622638">
    <property type="component" value="Unassembled WGS sequence"/>
</dbReference>
<protein>
    <submittedName>
        <fullName evidence="1">Uncharacterized protein</fullName>
    </submittedName>
</protein>
<sequence length="70" mass="8233">MGAIAEVVVQFRNVMLRDLDMTLELARERDRRSLTFAAESEGERAARESLKEKCDRAEKVLNRHDYRRHS</sequence>
<name>A0ABQ1LGS9_9BURK</name>